<reference evidence="1 2" key="1">
    <citation type="submission" date="2013-06" db="EMBL/GenBank/DDBJ databases">
        <authorList>
            <person name="Weinstock G."/>
            <person name="Sodergren E."/>
            <person name="Lobos E.A."/>
            <person name="Fulton L."/>
            <person name="Fulton R."/>
            <person name="Courtney L."/>
            <person name="Fronick C."/>
            <person name="O'Laughlin M."/>
            <person name="Godfrey J."/>
            <person name="Wilson R.M."/>
            <person name="Miner T."/>
            <person name="Farmer C."/>
            <person name="Delehaunty K."/>
            <person name="Cordes M."/>
            <person name="Minx P."/>
            <person name="Tomlinson C."/>
            <person name="Chen J."/>
            <person name="Wollam A."/>
            <person name="Pepin K.H."/>
            <person name="Bhonagiri V."/>
            <person name="Zhang X."/>
            <person name="Warren W."/>
            <person name="Mitreva M."/>
            <person name="Mardis E.R."/>
            <person name="Wilson R.K."/>
        </authorList>
    </citation>
    <scope>NUCLEOTIDE SEQUENCE [LARGE SCALE GENOMIC DNA]</scope>
    <source>
        <strain evidence="1 2">RP2S-4</strain>
    </source>
</reference>
<accession>A0ABC9TKS4</accession>
<evidence type="ECO:0000313" key="2">
    <source>
        <dbReference type="Proteomes" id="UP000015750"/>
    </source>
</evidence>
<dbReference type="EMBL" id="ATIR01000061">
    <property type="protein sequence ID" value="EPI07501.1"/>
    <property type="molecule type" value="Genomic_DNA"/>
</dbReference>
<protein>
    <submittedName>
        <fullName evidence="1">Uncharacterized protein</fullName>
    </submittedName>
</protein>
<proteinExistence type="predicted"/>
<gene>
    <name evidence="1" type="ORF">D358_01955</name>
</gene>
<dbReference type="AlphaFoldDB" id="A0ABC9TKS4"/>
<sequence length="88" mass="10057">MTNSLKASYINGFLEGLDQRFKEQVSTLREVYEVLVLVPEEVESSYKKYSESFGKSTFSKPNSNIHEAYWDGYVTGKKIDFTKSTIDG</sequence>
<evidence type="ECO:0000313" key="1">
    <source>
        <dbReference type="EMBL" id="EPI07501.1"/>
    </source>
</evidence>
<comment type="caution">
    <text evidence="1">The sequence shown here is derived from an EMBL/GenBank/DDBJ whole genome shotgun (WGS) entry which is preliminary data.</text>
</comment>
<organism evidence="1 2">
    <name type="scientific">Enterococcus faecalis RP2S-4</name>
    <dbReference type="NCBI Taxonomy" id="1244145"/>
    <lineage>
        <taxon>Bacteria</taxon>
        <taxon>Bacillati</taxon>
        <taxon>Bacillota</taxon>
        <taxon>Bacilli</taxon>
        <taxon>Lactobacillales</taxon>
        <taxon>Enterococcaceae</taxon>
        <taxon>Enterococcus</taxon>
    </lineage>
</organism>
<name>A0ABC9TKS4_ENTFL</name>
<dbReference type="Proteomes" id="UP000015750">
    <property type="component" value="Unassembled WGS sequence"/>
</dbReference>
<dbReference type="RefSeq" id="WP_016627454.1">
    <property type="nucleotide sequence ID" value="NZ_KE351812.1"/>
</dbReference>